<dbReference type="RefSeq" id="WP_147159553.1">
    <property type="nucleotide sequence ID" value="NZ_BJYR01000013.1"/>
</dbReference>
<feature type="domain" description="EamA" evidence="7">
    <location>
        <begin position="173"/>
        <end position="306"/>
    </location>
</feature>
<evidence type="ECO:0000256" key="4">
    <source>
        <dbReference type="ARBA" id="ARBA00022989"/>
    </source>
</evidence>
<evidence type="ECO:0000256" key="6">
    <source>
        <dbReference type="SAM" id="Phobius"/>
    </source>
</evidence>
<gene>
    <name evidence="8" type="ORF">NSE01_20910</name>
</gene>
<evidence type="ECO:0000256" key="2">
    <source>
        <dbReference type="ARBA" id="ARBA00007362"/>
    </source>
</evidence>
<protein>
    <submittedName>
        <fullName evidence="8">Multidrug DMT transporter permease</fullName>
    </submittedName>
</protein>
<comment type="similarity">
    <text evidence="2">Belongs to the EamA transporter family.</text>
</comment>
<evidence type="ECO:0000313" key="9">
    <source>
        <dbReference type="Proteomes" id="UP000321464"/>
    </source>
</evidence>
<dbReference type="Proteomes" id="UP000321464">
    <property type="component" value="Unassembled WGS sequence"/>
</dbReference>
<comment type="subcellular location">
    <subcellularLocation>
        <location evidence="1">Membrane</location>
        <topology evidence="1">Multi-pass membrane protein</topology>
    </subcellularLocation>
</comment>
<feature type="transmembrane region" description="Helical" evidence="6">
    <location>
        <begin position="103"/>
        <end position="127"/>
    </location>
</feature>
<dbReference type="Pfam" id="PF00892">
    <property type="entry name" value="EamA"/>
    <property type="match status" value="2"/>
</dbReference>
<feature type="transmembrane region" description="Helical" evidence="6">
    <location>
        <begin position="288"/>
        <end position="308"/>
    </location>
</feature>
<evidence type="ECO:0000259" key="7">
    <source>
        <dbReference type="Pfam" id="PF00892"/>
    </source>
</evidence>
<feature type="transmembrane region" description="Helical" evidence="6">
    <location>
        <begin position="264"/>
        <end position="282"/>
    </location>
</feature>
<evidence type="ECO:0000256" key="3">
    <source>
        <dbReference type="ARBA" id="ARBA00022692"/>
    </source>
</evidence>
<accession>A0A512AKL9</accession>
<feature type="transmembrane region" description="Helical" evidence="6">
    <location>
        <begin position="200"/>
        <end position="221"/>
    </location>
</feature>
<dbReference type="PANTHER" id="PTHR32322">
    <property type="entry name" value="INNER MEMBRANE TRANSPORTER"/>
    <property type="match status" value="1"/>
</dbReference>
<dbReference type="OrthoDB" id="2352272at2"/>
<feature type="domain" description="EamA" evidence="7">
    <location>
        <begin position="22"/>
        <end position="150"/>
    </location>
</feature>
<feature type="transmembrane region" description="Helical" evidence="6">
    <location>
        <begin position="18"/>
        <end position="36"/>
    </location>
</feature>
<comment type="caution">
    <text evidence="8">The sequence shown here is derived from an EMBL/GenBank/DDBJ whole genome shotgun (WGS) entry which is preliminary data.</text>
</comment>
<feature type="transmembrane region" description="Helical" evidence="6">
    <location>
        <begin position="134"/>
        <end position="152"/>
    </location>
</feature>
<dbReference type="PANTHER" id="PTHR32322:SF2">
    <property type="entry name" value="EAMA DOMAIN-CONTAINING PROTEIN"/>
    <property type="match status" value="1"/>
</dbReference>
<reference evidence="8 9" key="1">
    <citation type="submission" date="2019-07" db="EMBL/GenBank/DDBJ databases">
        <title>Whole genome shotgun sequence of Novosphingobium sediminis NBRC 106119.</title>
        <authorList>
            <person name="Hosoyama A."/>
            <person name="Uohara A."/>
            <person name="Ohji S."/>
            <person name="Ichikawa N."/>
        </authorList>
    </citation>
    <scope>NUCLEOTIDE SEQUENCE [LARGE SCALE GENOMIC DNA]</scope>
    <source>
        <strain evidence="8 9">NBRC 106119</strain>
    </source>
</reference>
<feature type="transmembrane region" description="Helical" evidence="6">
    <location>
        <begin position="78"/>
        <end position="97"/>
    </location>
</feature>
<name>A0A512AKL9_9SPHN</name>
<dbReference type="InterPro" id="IPR037185">
    <property type="entry name" value="EmrE-like"/>
</dbReference>
<sequence>MSVDHQTSGEASFLEPRILAPFLITALIWGSTWIAIKYQLGDVPPSWSVTWRFTGAAIGMFVFAAFKRLPLVPDRNGLIVATVMGCSVFSLNFQFVYRSEQYVTSGLVAVLFALLLVPNTILARVFLGQRITRGFLFGTAIALAGIALLMLHEYRIALAQNAAMGAHVLIGGAMVLIALMFASVGNVVQASPMARGQPVPTLLAWAMMIGATVDGTIAWILSGPPRFDFTLAYAGGAAYLAIIGTVVTFPMYNGLLRALGPGRAAYNGVLVPVVAMLISTAFEGYRWSLLAGSGATLAMIGLVVALRARNPSR</sequence>
<keyword evidence="5 6" id="KW-0472">Membrane</keyword>
<evidence type="ECO:0000313" key="8">
    <source>
        <dbReference type="EMBL" id="GEO00259.1"/>
    </source>
</evidence>
<proteinExistence type="inferred from homology"/>
<evidence type="ECO:0000256" key="1">
    <source>
        <dbReference type="ARBA" id="ARBA00004141"/>
    </source>
</evidence>
<dbReference type="EMBL" id="BJYR01000013">
    <property type="protein sequence ID" value="GEO00259.1"/>
    <property type="molecule type" value="Genomic_DNA"/>
</dbReference>
<dbReference type="GO" id="GO:0016020">
    <property type="term" value="C:membrane"/>
    <property type="evidence" value="ECO:0007669"/>
    <property type="project" value="UniProtKB-SubCell"/>
</dbReference>
<organism evidence="8 9">
    <name type="scientific">Novosphingobium sediminis</name>
    <dbReference type="NCBI Taxonomy" id="707214"/>
    <lineage>
        <taxon>Bacteria</taxon>
        <taxon>Pseudomonadati</taxon>
        <taxon>Pseudomonadota</taxon>
        <taxon>Alphaproteobacteria</taxon>
        <taxon>Sphingomonadales</taxon>
        <taxon>Sphingomonadaceae</taxon>
        <taxon>Novosphingobium</taxon>
    </lineage>
</organism>
<keyword evidence="3 6" id="KW-0812">Transmembrane</keyword>
<dbReference type="AlphaFoldDB" id="A0A512AKL9"/>
<feature type="transmembrane region" description="Helical" evidence="6">
    <location>
        <begin position="48"/>
        <end position="66"/>
    </location>
</feature>
<dbReference type="InterPro" id="IPR050638">
    <property type="entry name" value="AA-Vitamin_Transporters"/>
</dbReference>
<keyword evidence="4 6" id="KW-1133">Transmembrane helix</keyword>
<feature type="transmembrane region" description="Helical" evidence="6">
    <location>
        <begin position="233"/>
        <end position="252"/>
    </location>
</feature>
<keyword evidence="9" id="KW-1185">Reference proteome</keyword>
<dbReference type="SUPFAM" id="SSF103481">
    <property type="entry name" value="Multidrug resistance efflux transporter EmrE"/>
    <property type="match status" value="2"/>
</dbReference>
<evidence type="ECO:0000256" key="5">
    <source>
        <dbReference type="ARBA" id="ARBA00023136"/>
    </source>
</evidence>
<feature type="transmembrane region" description="Helical" evidence="6">
    <location>
        <begin position="164"/>
        <end position="188"/>
    </location>
</feature>
<dbReference type="InterPro" id="IPR000620">
    <property type="entry name" value="EamA_dom"/>
</dbReference>